<reference evidence="1" key="1">
    <citation type="journal article" date="2014" name="Int. J. Syst. Evol. Microbiol.">
        <title>Complete genome sequence of Corynebacterium casei LMG S-19264T (=DSM 44701T), isolated from a smear-ripened cheese.</title>
        <authorList>
            <consortium name="US DOE Joint Genome Institute (JGI-PGF)"/>
            <person name="Walter F."/>
            <person name="Albersmeier A."/>
            <person name="Kalinowski J."/>
            <person name="Ruckert C."/>
        </authorList>
    </citation>
    <scope>NUCLEOTIDE SEQUENCE</scope>
    <source>
        <strain evidence="1">KCTC 12988</strain>
    </source>
</reference>
<organism evidence="1 2">
    <name type="scientific">Roseibacillus persicicus</name>
    <dbReference type="NCBI Taxonomy" id="454148"/>
    <lineage>
        <taxon>Bacteria</taxon>
        <taxon>Pseudomonadati</taxon>
        <taxon>Verrucomicrobiota</taxon>
        <taxon>Verrucomicrobiia</taxon>
        <taxon>Verrucomicrobiales</taxon>
        <taxon>Verrucomicrobiaceae</taxon>
        <taxon>Roseibacillus</taxon>
    </lineage>
</organism>
<reference evidence="1" key="2">
    <citation type="submission" date="2020-09" db="EMBL/GenBank/DDBJ databases">
        <authorList>
            <person name="Sun Q."/>
            <person name="Kim S."/>
        </authorList>
    </citation>
    <scope>NUCLEOTIDE SEQUENCE</scope>
    <source>
        <strain evidence="1">KCTC 12988</strain>
    </source>
</reference>
<dbReference type="Proteomes" id="UP000644507">
    <property type="component" value="Unassembled WGS sequence"/>
</dbReference>
<name>A0A918TLE9_9BACT</name>
<evidence type="ECO:0008006" key="3">
    <source>
        <dbReference type="Google" id="ProtNLM"/>
    </source>
</evidence>
<evidence type="ECO:0000313" key="1">
    <source>
        <dbReference type="EMBL" id="GHC47200.1"/>
    </source>
</evidence>
<protein>
    <recommendedName>
        <fullName evidence="3">PEP-CTERM protein-sorting domain-containing protein</fullName>
    </recommendedName>
</protein>
<dbReference type="RefSeq" id="WP_189568130.1">
    <property type="nucleotide sequence ID" value="NZ_BMXI01000003.1"/>
</dbReference>
<proteinExistence type="predicted"/>
<dbReference type="AlphaFoldDB" id="A0A918TLE9"/>
<sequence length="221" mass="23541">MKTIPLLLLSSGALLEAQNLVDSQTPLFNIDIIPLTSTTLEPGDIFSFEVITRLGAGGNTSLGFGNIDYSFDLGISTIAFEGVNADGSFLQGLTSTNGSISGFMVDAADADNEFIPSTSDKDFGILRADDTLDRPEAGVTTWDADWVFQIDWTVPLDATPGTYAVTGSEEVDFFTPTQQFADQGTATFPGAHTPFSVTIVPEPSVALLASLGSSFLLRRRR</sequence>
<accession>A0A918TLE9</accession>
<gene>
    <name evidence="1" type="ORF">GCM10007100_11220</name>
</gene>
<comment type="caution">
    <text evidence="1">The sequence shown here is derived from an EMBL/GenBank/DDBJ whole genome shotgun (WGS) entry which is preliminary data.</text>
</comment>
<dbReference type="EMBL" id="BMXI01000003">
    <property type="protein sequence ID" value="GHC47200.1"/>
    <property type="molecule type" value="Genomic_DNA"/>
</dbReference>
<evidence type="ECO:0000313" key="2">
    <source>
        <dbReference type="Proteomes" id="UP000644507"/>
    </source>
</evidence>
<keyword evidence="2" id="KW-1185">Reference proteome</keyword>